<comment type="caution">
    <text evidence="1">The sequence shown here is derived from an EMBL/GenBank/DDBJ whole genome shotgun (WGS) entry which is preliminary data.</text>
</comment>
<organism evidence="1 2">
    <name type="scientific">Allacma fusca</name>
    <dbReference type="NCBI Taxonomy" id="39272"/>
    <lineage>
        <taxon>Eukaryota</taxon>
        <taxon>Metazoa</taxon>
        <taxon>Ecdysozoa</taxon>
        <taxon>Arthropoda</taxon>
        <taxon>Hexapoda</taxon>
        <taxon>Collembola</taxon>
        <taxon>Symphypleona</taxon>
        <taxon>Sminthuridae</taxon>
        <taxon>Allacma</taxon>
    </lineage>
</organism>
<dbReference type="Proteomes" id="UP000708208">
    <property type="component" value="Unassembled WGS sequence"/>
</dbReference>
<dbReference type="EMBL" id="CAJVCH010022411">
    <property type="protein sequence ID" value="CAG7692643.1"/>
    <property type="molecule type" value="Genomic_DNA"/>
</dbReference>
<sequence>MLRATHLARYRLDYHELSPKDETSTFLKQASSLPNKYYWLYPGIIPEALRFMDKTTFSQTAVFRALPTDAKID</sequence>
<reference evidence="1" key="1">
    <citation type="submission" date="2021-06" db="EMBL/GenBank/DDBJ databases">
        <authorList>
            <person name="Hodson N. C."/>
            <person name="Mongue J. A."/>
            <person name="Jaron S. K."/>
        </authorList>
    </citation>
    <scope>NUCLEOTIDE SEQUENCE</scope>
</reference>
<name>A0A8J2NIS6_9HEXA</name>
<gene>
    <name evidence="1" type="ORF">AFUS01_LOCUS3709</name>
</gene>
<protein>
    <submittedName>
        <fullName evidence="1">Uncharacterized protein</fullName>
    </submittedName>
</protein>
<accession>A0A8J2NIS6</accession>
<keyword evidence="2" id="KW-1185">Reference proteome</keyword>
<dbReference type="AlphaFoldDB" id="A0A8J2NIS6"/>
<proteinExistence type="predicted"/>
<evidence type="ECO:0000313" key="1">
    <source>
        <dbReference type="EMBL" id="CAG7692643.1"/>
    </source>
</evidence>
<evidence type="ECO:0000313" key="2">
    <source>
        <dbReference type="Proteomes" id="UP000708208"/>
    </source>
</evidence>